<reference evidence="2" key="1">
    <citation type="submission" date="2021-03" db="EMBL/GenBank/DDBJ databases">
        <title>Draft genome sequence of rust myrtle Austropuccinia psidii MF-1, a brazilian biotype.</title>
        <authorList>
            <person name="Quecine M.C."/>
            <person name="Pachon D.M.R."/>
            <person name="Bonatelli M.L."/>
            <person name="Correr F.H."/>
            <person name="Franceschini L.M."/>
            <person name="Leite T.F."/>
            <person name="Margarido G.R.A."/>
            <person name="Almeida C.A."/>
            <person name="Ferrarezi J.A."/>
            <person name="Labate C.A."/>
        </authorList>
    </citation>
    <scope>NUCLEOTIDE SEQUENCE</scope>
    <source>
        <strain evidence="2">MF-1</strain>
    </source>
</reference>
<keyword evidence="3" id="KW-1185">Reference proteome</keyword>
<sequence length="88" mass="10427">MYDNRFSKKYLEQVTQKYHLSHEIHCDYSNELESDAEDNYRSSSSGIVRLSNEESDSDRGKESSELDDNEIMEKIPKWKLLKCFQLKS</sequence>
<comment type="caution">
    <text evidence="2">The sequence shown here is derived from an EMBL/GenBank/DDBJ whole genome shotgun (WGS) entry which is preliminary data.</text>
</comment>
<feature type="region of interest" description="Disordered" evidence="1">
    <location>
        <begin position="35"/>
        <end position="68"/>
    </location>
</feature>
<name>A0A9Q3BJM0_9BASI</name>
<evidence type="ECO:0000313" key="2">
    <source>
        <dbReference type="EMBL" id="MBW0466492.1"/>
    </source>
</evidence>
<organism evidence="2 3">
    <name type="scientific">Austropuccinia psidii MF-1</name>
    <dbReference type="NCBI Taxonomy" id="1389203"/>
    <lineage>
        <taxon>Eukaryota</taxon>
        <taxon>Fungi</taxon>
        <taxon>Dikarya</taxon>
        <taxon>Basidiomycota</taxon>
        <taxon>Pucciniomycotina</taxon>
        <taxon>Pucciniomycetes</taxon>
        <taxon>Pucciniales</taxon>
        <taxon>Sphaerophragmiaceae</taxon>
        <taxon>Austropuccinia</taxon>
    </lineage>
</organism>
<evidence type="ECO:0000256" key="1">
    <source>
        <dbReference type="SAM" id="MobiDB-lite"/>
    </source>
</evidence>
<dbReference type="AlphaFoldDB" id="A0A9Q3BJM0"/>
<accession>A0A9Q3BJM0</accession>
<evidence type="ECO:0000313" key="3">
    <source>
        <dbReference type="Proteomes" id="UP000765509"/>
    </source>
</evidence>
<proteinExistence type="predicted"/>
<dbReference type="Proteomes" id="UP000765509">
    <property type="component" value="Unassembled WGS sequence"/>
</dbReference>
<gene>
    <name evidence="2" type="ORF">O181_006207</name>
</gene>
<dbReference type="EMBL" id="AVOT02001317">
    <property type="protein sequence ID" value="MBW0466492.1"/>
    <property type="molecule type" value="Genomic_DNA"/>
</dbReference>
<protein>
    <submittedName>
        <fullName evidence="2">Uncharacterized protein</fullName>
    </submittedName>
</protein>